<evidence type="ECO:0000313" key="2">
    <source>
        <dbReference type="EMBL" id="VAW17169.1"/>
    </source>
</evidence>
<reference evidence="2" key="1">
    <citation type="submission" date="2018-06" db="EMBL/GenBank/DDBJ databases">
        <authorList>
            <person name="Zhirakovskaya E."/>
        </authorList>
    </citation>
    <scope>NUCLEOTIDE SEQUENCE</scope>
</reference>
<feature type="domain" description="Aminotransferase class V" evidence="1">
    <location>
        <begin position="45"/>
        <end position="353"/>
    </location>
</feature>
<name>A0A3B0TYE0_9ZZZZ</name>
<dbReference type="EMBL" id="UOEL01000142">
    <property type="protein sequence ID" value="VAW17169.1"/>
    <property type="molecule type" value="Genomic_DNA"/>
</dbReference>
<dbReference type="GO" id="GO:0031071">
    <property type="term" value="F:cysteine desulfurase activity"/>
    <property type="evidence" value="ECO:0007669"/>
    <property type="project" value="UniProtKB-EC"/>
</dbReference>
<dbReference type="EC" id="2.8.1.7" evidence="2"/>
<dbReference type="InterPro" id="IPR015421">
    <property type="entry name" value="PyrdxlP-dep_Trfase_major"/>
</dbReference>
<dbReference type="InterPro" id="IPR015424">
    <property type="entry name" value="PyrdxlP-dep_Trfase"/>
</dbReference>
<organism evidence="2">
    <name type="scientific">hydrothermal vent metagenome</name>
    <dbReference type="NCBI Taxonomy" id="652676"/>
    <lineage>
        <taxon>unclassified sequences</taxon>
        <taxon>metagenomes</taxon>
        <taxon>ecological metagenomes</taxon>
    </lineage>
</organism>
<protein>
    <submittedName>
        <fullName evidence="2">Cysteine desulfurase</fullName>
        <ecNumber evidence="2">2.8.1.7</ecNumber>
    </submittedName>
</protein>
<gene>
    <name evidence="2" type="ORF">MNBD_BACTEROID03-2245</name>
</gene>
<dbReference type="AlphaFoldDB" id="A0A3B0TYE0"/>
<dbReference type="InterPro" id="IPR000192">
    <property type="entry name" value="Aminotrans_V_dom"/>
</dbReference>
<keyword evidence="2" id="KW-0808">Transferase</keyword>
<dbReference type="InterPro" id="IPR015422">
    <property type="entry name" value="PyrdxlP-dep_Trfase_small"/>
</dbReference>
<accession>A0A3B0TYE0</accession>
<dbReference type="Gene3D" id="3.90.1150.10">
    <property type="entry name" value="Aspartate Aminotransferase, domain 1"/>
    <property type="match status" value="1"/>
</dbReference>
<sequence>MDEIRNEFPVLRRQIYLNTAVYGPLHEGLVAWRHKHDLHFLQDASAMRSKSLEIISGARTAVGNFFGCKRENVALINNFSSGLNVLLEGMDKAMKVLMLTNDYPSVNWPFERRGFDISYVKISENMEANIREALKKEAISVLALSLVQWQDGIKIDLDFLKDLKKENPELIIIADGTQFCGTENFDFEKSGIDVLGASAYKWLLAGYGNGFLLFKEGIKNRFSLKTIGFNAADGDFNKKETLRFAKHFEPGHLSCLNFGSLKFSLDFLTETGKDKIGAQNRLLSKLAKSKFSELGLLPNTVLARKEHGTIFNIKGDDQLFKKLTEKGIICSQRGGGIRVGFHFYNTEEDIDKLVAVLKG</sequence>
<dbReference type="PANTHER" id="PTHR43586">
    <property type="entry name" value="CYSTEINE DESULFURASE"/>
    <property type="match status" value="1"/>
</dbReference>
<dbReference type="PANTHER" id="PTHR43586:SF15">
    <property type="entry name" value="BLR3095 PROTEIN"/>
    <property type="match status" value="1"/>
</dbReference>
<evidence type="ECO:0000259" key="1">
    <source>
        <dbReference type="Pfam" id="PF00266"/>
    </source>
</evidence>
<dbReference type="Gene3D" id="3.40.640.10">
    <property type="entry name" value="Type I PLP-dependent aspartate aminotransferase-like (Major domain)"/>
    <property type="match status" value="1"/>
</dbReference>
<proteinExistence type="predicted"/>
<dbReference type="Pfam" id="PF00266">
    <property type="entry name" value="Aminotran_5"/>
    <property type="match status" value="1"/>
</dbReference>
<dbReference type="SUPFAM" id="SSF53383">
    <property type="entry name" value="PLP-dependent transferases"/>
    <property type="match status" value="1"/>
</dbReference>